<comment type="caution">
    <text evidence="10">The sequence shown here is derived from an EMBL/GenBank/DDBJ whole genome shotgun (WGS) entry which is preliminary data.</text>
</comment>
<comment type="similarity">
    <text evidence="3">Belongs to the flagella basal body rod proteins family.</text>
</comment>
<feature type="domain" description="Flagellar basal body rod protein N-terminal" evidence="7">
    <location>
        <begin position="7"/>
        <end position="36"/>
    </location>
</feature>
<dbReference type="Pfam" id="PF00460">
    <property type="entry name" value="Flg_bb_rod"/>
    <property type="match status" value="1"/>
</dbReference>
<feature type="domain" description="Flagellar basal-body/hook protein C-terminal" evidence="8">
    <location>
        <begin position="453"/>
        <end position="496"/>
    </location>
</feature>
<proteinExistence type="inferred from homology"/>
<accession>A0A417YEX8</accession>
<keyword evidence="10" id="KW-0966">Cell projection</keyword>
<dbReference type="GO" id="GO:0005576">
    <property type="term" value="C:extracellular region"/>
    <property type="evidence" value="ECO:0007669"/>
    <property type="project" value="UniProtKB-SubCell"/>
</dbReference>
<protein>
    <recommendedName>
        <fullName evidence="4">Flagellar hook-associated protein 1</fullName>
    </recommendedName>
</protein>
<gene>
    <name evidence="10" type="primary">flgK</name>
    <name evidence="10" type="ORF">D1B32_13490</name>
</gene>
<keyword evidence="10" id="KW-0969">Cilium</keyword>
<dbReference type="GO" id="GO:0044780">
    <property type="term" value="P:bacterial-type flagellum assembly"/>
    <property type="evidence" value="ECO:0007669"/>
    <property type="project" value="InterPro"/>
</dbReference>
<organism evidence="10 11">
    <name type="scientific">Oceanobacillus profundus</name>
    <dbReference type="NCBI Taxonomy" id="372463"/>
    <lineage>
        <taxon>Bacteria</taxon>
        <taxon>Bacillati</taxon>
        <taxon>Bacillota</taxon>
        <taxon>Bacilli</taxon>
        <taxon>Bacillales</taxon>
        <taxon>Bacillaceae</taxon>
        <taxon>Oceanobacillus</taxon>
    </lineage>
</organism>
<dbReference type="InterPro" id="IPR001444">
    <property type="entry name" value="Flag_bb_rod_N"/>
</dbReference>
<feature type="domain" description="Flagellar hook-associated protein FlgK helical" evidence="9">
    <location>
        <begin position="101"/>
        <end position="359"/>
    </location>
</feature>
<evidence type="ECO:0000256" key="1">
    <source>
        <dbReference type="ARBA" id="ARBA00004365"/>
    </source>
</evidence>
<evidence type="ECO:0000256" key="6">
    <source>
        <dbReference type="ARBA" id="ARBA00023143"/>
    </source>
</evidence>
<keyword evidence="11" id="KW-1185">Reference proteome</keyword>
<evidence type="ECO:0000313" key="11">
    <source>
        <dbReference type="Proteomes" id="UP000285456"/>
    </source>
</evidence>
<comment type="subcellular location">
    <subcellularLocation>
        <location evidence="1">Bacterial flagellum</location>
    </subcellularLocation>
    <subcellularLocation>
        <location evidence="2">Secreted</location>
    </subcellularLocation>
</comment>
<evidence type="ECO:0000256" key="4">
    <source>
        <dbReference type="ARBA" id="ARBA00016244"/>
    </source>
</evidence>
<evidence type="ECO:0000259" key="7">
    <source>
        <dbReference type="Pfam" id="PF00460"/>
    </source>
</evidence>
<dbReference type="GO" id="GO:0009424">
    <property type="term" value="C:bacterial-type flagellum hook"/>
    <property type="evidence" value="ECO:0007669"/>
    <property type="project" value="InterPro"/>
</dbReference>
<dbReference type="Proteomes" id="UP000285456">
    <property type="component" value="Unassembled WGS sequence"/>
</dbReference>
<dbReference type="GO" id="GO:0005198">
    <property type="term" value="F:structural molecule activity"/>
    <property type="evidence" value="ECO:0007669"/>
    <property type="project" value="InterPro"/>
</dbReference>
<dbReference type="RefSeq" id="WP_118889660.1">
    <property type="nucleotide sequence ID" value="NZ_PHUT01000009.1"/>
</dbReference>
<dbReference type="InterPro" id="IPR010930">
    <property type="entry name" value="Flg_bb/hook_C_dom"/>
</dbReference>
<keyword evidence="10" id="KW-0282">Flagellum</keyword>
<dbReference type="Pfam" id="PF22638">
    <property type="entry name" value="FlgK_D1"/>
    <property type="match status" value="1"/>
</dbReference>
<evidence type="ECO:0000256" key="3">
    <source>
        <dbReference type="ARBA" id="ARBA00009677"/>
    </source>
</evidence>
<evidence type="ECO:0000259" key="8">
    <source>
        <dbReference type="Pfam" id="PF06429"/>
    </source>
</evidence>
<keyword evidence="6" id="KW-0975">Bacterial flagellum</keyword>
<dbReference type="PANTHER" id="PTHR30033">
    <property type="entry name" value="FLAGELLAR HOOK-ASSOCIATED PROTEIN 1"/>
    <property type="match status" value="1"/>
</dbReference>
<dbReference type="InterPro" id="IPR002371">
    <property type="entry name" value="FlgK"/>
</dbReference>
<reference evidence="10 11" key="1">
    <citation type="journal article" date="2007" name="Int. J. Syst. Evol. Microbiol.">
        <title>Oceanobacillus profundus sp. nov., isolated from a deep-sea sediment core.</title>
        <authorList>
            <person name="Kim Y.G."/>
            <person name="Choi D.H."/>
            <person name="Hyun S."/>
            <person name="Cho B.C."/>
        </authorList>
    </citation>
    <scope>NUCLEOTIDE SEQUENCE [LARGE SCALE GENOMIC DNA]</scope>
    <source>
        <strain evidence="10 11">DSM 18246</strain>
    </source>
</reference>
<dbReference type="SUPFAM" id="SSF64518">
    <property type="entry name" value="Phase 1 flagellin"/>
    <property type="match status" value="1"/>
</dbReference>
<dbReference type="AlphaFoldDB" id="A0A417YEX8"/>
<evidence type="ECO:0000256" key="2">
    <source>
        <dbReference type="ARBA" id="ARBA00004613"/>
    </source>
</evidence>
<dbReference type="InterPro" id="IPR053927">
    <property type="entry name" value="FlgK_helical"/>
</dbReference>
<evidence type="ECO:0000256" key="5">
    <source>
        <dbReference type="ARBA" id="ARBA00022525"/>
    </source>
</evidence>
<evidence type="ECO:0000259" key="9">
    <source>
        <dbReference type="Pfam" id="PF22638"/>
    </source>
</evidence>
<evidence type="ECO:0000313" key="10">
    <source>
        <dbReference type="EMBL" id="RHW31213.1"/>
    </source>
</evidence>
<dbReference type="Pfam" id="PF06429">
    <property type="entry name" value="Flg_bbr_C"/>
    <property type="match status" value="1"/>
</dbReference>
<dbReference type="EMBL" id="QWEH01000009">
    <property type="protein sequence ID" value="RHW31213.1"/>
    <property type="molecule type" value="Genomic_DNA"/>
</dbReference>
<keyword evidence="5" id="KW-0964">Secreted</keyword>
<dbReference type="NCBIfam" id="TIGR02492">
    <property type="entry name" value="flgK_ends"/>
    <property type="match status" value="1"/>
</dbReference>
<sequence>MSTFHGLEMARQALATQQAALYTTGHNIANANTEGYSRQRVNFETLSAFPAASRNRPQIPGQMGTGVEAGSVQRIRNQFLDNQFRGENSTSGYWSTRAEALSRMESLLNEPSDAGLSKTMDQFWQSLQDLAVNPENSGARSVVLERAHAVADTFNYMSESLTNIRTDLQKQIDVTVKDANTLIDGINELNKQIKHLETHGYSANDLYDRRDMLIDNLSEIVSIDVSYDKSHLPPNKQGDGVATINLVNEAGTSIMDTPLIDGVSGVAQAFDEPNYETAEGLLAVTNLTIGGTKVDILATEGSLKGLVDAFGYVDESGEVVGDYPEMLRNLDKMAYAFATAFNAQHQAGKIGDENGAAFFTEFGTEEDAYIGAAGAISVLLEDGSQIATSTTGDSGNGDNASMLADVFNKSDATLDGASIKKYYESLIGDLGVTAEHANRMTENTNTLLGQVQNQRLAVSSVSLDEEMSNMIKFQHAYSAAARSMTAMDEMLDRIINSMGLVGR</sequence>
<dbReference type="OrthoDB" id="9802553at2"/>
<name>A0A417YEX8_9BACI</name>
<dbReference type="PANTHER" id="PTHR30033:SF1">
    <property type="entry name" value="FLAGELLAR HOOK-ASSOCIATED PROTEIN 1"/>
    <property type="match status" value="1"/>
</dbReference>